<name>A0AAV4S7F4_9ARAC</name>
<feature type="region of interest" description="Disordered" evidence="1">
    <location>
        <begin position="284"/>
        <end position="305"/>
    </location>
</feature>
<gene>
    <name evidence="2" type="primary">PRCC</name>
    <name evidence="2" type="ORF">CDAR_200971</name>
</gene>
<evidence type="ECO:0000313" key="2">
    <source>
        <dbReference type="EMBL" id="GIY30208.1"/>
    </source>
</evidence>
<evidence type="ECO:0000313" key="3">
    <source>
        <dbReference type="Proteomes" id="UP001054837"/>
    </source>
</evidence>
<dbReference type="PANTHER" id="PTHR13621:SF2">
    <property type="entry name" value="PROLINE-RICH PROTEIN PRCC"/>
    <property type="match status" value="1"/>
</dbReference>
<accession>A0AAV4S7F4</accession>
<proteinExistence type="predicted"/>
<dbReference type="InterPro" id="IPR018800">
    <property type="entry name" value="PRCC"/>
</dbReference>
<dbReference type="GO" id="GO:0005634">
    <property type="term" value="C:nucleus"/>
    <property type="evidence" value="ECO:0007669"/>
    <property type="project" value="TreeGrafter"/>
</dbReference>
<organism evidence="2 3">
    <name type="scientific">Caerostris darwini</name>
    <dbReference type="NCBI Taxonomy" id="1538125"/>
    <lineage>
        <taxon>Eukaryota</taxon>
        <taxon>Metazoa</taxon>
        <taxon>Ecdysozoa</taxon>
        <taxon>Arthropoda</taxon>
        <taxon>Chelicerata</taxon>
        <taxon>Arachnida</taxon>
        <taxon>Araneae</taxon>
        <taxon>Araneomorphae</taxon>
        <taxon>Entelegynae</taxon>
        <taxon>Araneoidea</taxon>
        <taxon>Araneidae</taxon>
        <taxon>Caerostris</taxon>
    </lineage>
</organism>
<dbReference type="AlphaFoldDB" id="A0AAV4S7F4"/>
<dbReference type="PANTHER" id="PTHR13621">
    <property type="entry name" value="PROLINE-RICH PROTEIN PRCC"/>
    <property type="match status" value="1"/>
</dbReference>
<comment type="caution">
    <text evidence="2">The sequence shown here is derived from an EMBL/GenBank/DDBJ whole genome shotgun (WGS) entry which is preliminary data.</text>
</comment>
<dbReference type="Pfam" id="PF10253">
    <property type="entry name" value="PRCC"/>
    <property type="match status" value="1"/>
</dbReference>
<reference evidence="2 3" key="1">
    <citation type="submission" date="2021-06" db="EMBL/GenBank/DDBJ databases">
        <title>Caerostris darwini draft genome.</title>
        <authorList>
            <person name="Kono N."/>
            <person name="Arakawa K."/>
        </authorList>
    </citation>
    <scope>NUCLEOTIDE SEQUENCE [LARGE SCALE GENOMIC DNA]</scope>
</reference>
<evidence type="ECO:0000256" key="1">
    <source>
        <dbReference type="SAM" id="MobiDB-lite"/>
    </source>
</evidence>
<dbReference type="Proteomes" id="UP001054837">
    <property type="component" value="Unassembled WGS sequence"/>
</dbReference>
<keyword evidence="3" id="KW-1185">Reference proteome</keyword>
<protein>
    <submittedName>
        <fullName evidence="2">Proline-rich protein PRCC</fullName>
    </submittedName>
</protein>
<sequence>MSLVAYGSSDSEEESEEQTISKINAIIKPSQKKQRETVKITIPSLEEFKEEDLETESKIKPKIKSGSGLLSMLPPPKYSGSSITSNFTPHVLTKQKNSKKNSPEIKQVLKVSKATDDIKVTDTSKVVPTFIDVSIEEDNSDSSAVDYFSLESNNNKSVSEQETSVLDSEISKKDSLFSSLPEPIQSTQFYNAEPISHHEDVSSFAPIPNSSAQISSNVLEKYNIHENHQNTSSQIDSEEPLMNDKEFKKILGGRKMENIDFIDVKGDDQLTGKDEWLMQSLTEERVQRPSKRRHDMPTTQQKRKHQITYLAFQAKERELDLKNQWASNRQTKRETQAKYGF</sequence>
<dbReference type="EMBL" id="BPLQ01007451">
    <property type="protein sequence ID" value="GIY30208.1"/>
    <property type="molecule type" value="Genomic_DNA"/>
</dbReference>